<dbReference type="Gene3D" id="3.40.50.10910">
    <property type="entry name" value="Amidohydrolase"/>
    <property type="match status" value="1"/>
</dbReference>
<dbReference type="Pfam" id="PF01979">
    <property type="entry name" value="Amidohydro_1"/>
    <property type="match status" value="1"/>
</dbReference>
<accession>A0A371JLM1</accession>
<protein>
    <recommendedName>
        <fullName evidence="1">Amidohydrolase-related domain-containing protein</fullName>
    </recommendedName>
</protein>
<dbReference type="Gene3D" id="1.20.58.520">
    <property type="entry name" value="Amidohydrolase"/>
    <property type="match status" value="1"/>
</dbReference>
<evidence type="ECO:0000313" key="3">
    <source>
        <dbReference type="Proteomes" id="UP000261828"/>
    </source>
</evidence>
<sequence>MKRIRYTEKIKSKAYRLMKKFPIQFLDYRRTGVKVCLILLISLFIRCIPITNEADYLIENVNLIDVVNGETIENCWVEIVGERIGKIHLSEVKGDSRTKIIDGTGKYIIPGLWDMHAHYSLNHDFVNPLLIGNGVVGIREMWGVPNTIFEIRRLINKDSILAPDIYTSGDIIDGYPPVWPWSTKVKNPQEAVSAVKEQKSQGVDFIKIYTNLSKESYEAIAQESKKLGIPFAGHLPLKVPMAKALALGQQSIEHLNGILEASCSKPFKLDSIDPMNRIGRASFLVENFDSKKFDDLCEKLAKSDTWICPTLSVLKNTSTKLDKGFLTDDKLEYIPLHTRQSWTGSTRDKSEEFYEVFERLFDLQTSLLGRMSERGVKILAGTDFPNPFCYPGFGLHEELVLMNNAGMSTLEVLRSATYYPAIFMQKEDLYGQVSEGKSASVIILNENPLKDIRNTQKIEAVFLRGKYINKEELSELMLSLKDKNQ</sequence>
<comment type="caution">
    <text evidence="2">The sequence shown here is derived from an EMBL/GenBank/DDBJ whole genome shotgun (WGS) entry which is preliminary data.</text>
</comment>
<keyword evidence="3" id="KW-1185">Reference proteome</keyword>
<dbReference type="PANTHER" id="PTHR43135:SF3">
    <property type="entry name" value="ALPHA-D-RIBOSE 1-METHYLPHOSPHONATE 5-TRIPHOSPHATE DIPHOSPHATASE"/>
    <property type="match status" value="1"/>
</dbReference>
<evidence type="ECO:0000259" key="1">
    <source>
        <dbReference type="Pfam" id="PF01979"/>
    </source>
</evidence>
<organism evidence="2 3">
    <name type="scientific">Flagellimonas nanhaiensis</name>
    <dbReference type="NCBI Taxonomy" id="2292706"/>
    <lineage>
        <taxon>Bacteria</taxon>
        <taxon>Pseudomonadati</taxon>
        <taxon>Bacteroidota</taxon>
        <taxon>Flavobacteriia</taxon>
        <taxon>Flavobacteriales</taxon>
        <taxon>Flavobacteriaceae</taxon>
        <taxon>Flagellimonas</taxon>
    </lineage>
</organism>
<dbReference type="RefSeq" id="WP_116185739.1">
    <property type="nucleotide sequence ID" value="NZ_QTJX01000006.1"/>
</dbReference>
<dbReference type="Gene3D" id="2.30.40.10">
    <property type="entry name" value="Urease, subunit C, domain 1"/>
    <property type="match status" value="1"/>
</dbReference>
<dbReference type="GO" id="GO:0016810">
    <property type="term" value="F:hydrolase activity, acting on carbon-nitrogen (but not peptide) bonds"/>
    <property type="evidence" value="ECO:0007669"/>
    <property type="project" value="InterPro"/>
</dbReference>
<dbReference type="Proteomes" id="UP000261828">
    <property type="component" value="Unassembled WGS sequence"/>
</dbReference>
<name>A0A371JLM1_9FLAO</name>
<dbReference type="InterPro" id="IPR006680">
    <property type="entry name" value="Amidohydro-rel"/>
</dbReference>
<dbReference type="InterPro" id="IPR051781">
    <property type="entry name" value="Metallo-dep_Hydrolase"/>
</dbReference>
<dbReference type="Gene3D" id="3.30.110.90">
    <property type="entry name" value="Amidohydrolase"/>
    <property type="match status" value="1"/>
</dbReference>
<dbReference type="PANTHER" id="PTHR43135">
    <property type="entry name" value="ALPHA-D-RIBOSE 1-METHYLPHOSPHONATE 5-TRIPHOSPHATE DIPHOSPHATASE"/>
    <property type="match status" value="1"/>
</dbReference>
<dbReference type="EMBL" id="QTJX01000006">
    <property type="protein sequence ID" value="RDY57894.1"/>
    <property type="molecule type" value="Genomic_DNA"/>
</dbReference>
<dbReference type="OrthoDB" id="9815657at2"/>
<reference evidence="2 3" key="1">
    <citation type="submission" date="2018-08" db="EMBL/GenBank/DDBJ databases">
        <title>Muricauda nanhaiensis sp. nov., isolated from seawater of the South China Sea.</title>
        <authorList>
            <person name="Dang Y."/>
        </authorList>
    </citation>
    <scope>NUCLEOTIDE SEQUENCE [LARGE SCALE GENOMIC DNA]</scope>
    <source>
        <strain evidence="2 3">SM1704</strain>
    </source>
</reference>
<dbReference type="InterPro" id="IPR011059">
    <property type="entry name" value="Metal-dep_hydrolase_composite"/>
</dbReference>
<gene>
    <name evidence="2" type="ORF">DX873_17245</name>
</gene>
<feature type="domain" description="Amidohydrolase-related" evidence="1">
    <location>
        <begin position="364"/>
        <end position="466"/>
    </location>
</feature>
<dbReference type="SUPFAM" id="SSF51338">
    <property type="entry name" value="Composite domain of metallo-dependent hydrolases"/>
    <property type="match status" value="1"/>
</dbReference>
<dbReference type="SUPFAM" id="SSF51556">
    <property type="entry name" value="Metallo-dependent hydrolases"/>
    <property type="match status" value="1"/>
</dbReference>
<evidence type="ECO:0000313" key="2">
    <source>
        <dbReference type="EMBL" id="RDY57894.1"/>
    </source>
</evidence>
<dbReference type="AlphaFoldDB" id="A0A371JLM1"/>
<dbReference type="InterPro" id="IPR032466">
    <property type="entry name" value="Metal_Hydrolase"/>
</dbReference>
<proteinExistence type="predicted"/>